<protein>
    <recommendedName>
        <fullName evidence="2">STML2-like C-terminal extension domain-containing protein</fullName>
    </recommendedName>
</protein>
<sequence length="212" mass="21734">MHSQVSAERSKRAAILDSEGQRQAAINVAQGQKQARILASEAEMQTAINKAEGDARAVRLHADATAAGISRIAEAIAEGAGGGRAGNEAASLQIAEKWVDAWGGIAKNAGSVVVVPSSMGDAASMVTQGLTMFEKLTKKKVGGATVEQAGSHDAASVSATAPPTPVSFLADPLHPSGMTAAQFHMGNLGSPTAMSKDVMDLNEEIFGKTLRV</sequence>
<dbReference type="STRING" id="578462.A0A0L0SRE3"/>
<dbReference type="Proteomes" id="UP000054350">
    <property type="component" value="Unassembled WGS sequence"/>
</dbReference>
<dbReference type="PANTHER" id="PTHR43327">
    <property type="entry name" value="STOMATIN-LIKE PROTEIN 2, MITOCHONDRIAL"/>
    <property type="match status" value="1"/>
</dbReference>
<dbReference type="Pfam" id="PF16200">
    <property type="entry name" value="Band_7_C"/>
    <property type="match status" value="1"/>
</dbReference>
<evidence type="ECO:0000313" key="4">
    <source>
        <dbReference type="Proteomes" id="UP000054350"/>
    </source>
</evidence>
<dbReference type="GO" id="GO:0007005">
    <property type="term" value="P:mitochondrion organization"/>
    <property type="evidence" value="ECO:0007669"/>
    <property type="project" value="TreeGrafter"/>
</dbReference>
<dbReference type="PANTHER" id="PTHR43327:SF10">
    <property type="entry name" value="STOMATIN-LIKE PROTEIN 2, MITOCHONDRIAL"/>
    <property type="match status" value="1"/>
</dbReference>
<dbReference type="GO" id="GO:0005739">
    <property type="term" value="C:mitochondrion"/>
    <property type="evidence" value="ECO:0007669"/>
    <property type="project" value="TreeGrafter"/>
</dbReference>
<comment type="similarity">
    <text evidence="1">Belongs to the band 7/mec-2 family.</text>
</comment>
<dbReference type="AlphaFoldDB" id="A0A0L0SRE3"/>
<dbReference type="eggNOG" id="KOG2620">
    <property type="taxonomic scope" value="Eukaryota"/>
</dbReference>
<organism evidence="3 4">
    <name type="scientific">Allomyces macrogynus (strain ATCC 38327)</name>
    <name type="common">Allomyces javanicus var. macrogynus</name>
    <dbReference type="NCBI Taxonomy" id="578462"/>
    <lineage>
        <taxon>Eukaryota</taxon>
        <taxon>Fungi</taxon>
        <taxon>Fungi incertae sedis</taxon>
        <taxon>Blastocladiomycota</taxon>
        <taxon>Blastocladiomycetes</taxon>
        <taxon>Blastocladiales</taxon>
        <taxon>Blastocladiaceae</taxon>
        <taxon>Allomyces</taxon>
    </lineage>
</organism>
<evidence type="ECO:0000256" key="1">
    <source>
        <dbReference type="ARBA" id="ARBA00008164"/>
    </source>
</evidence>
<evidence type="ECO:0000313" key="3">
    <source>
        <dbReference type="EMBL" id="KNE65118.1"/>
    </source>
</evidence>
<gene>
    <name evidence="3" type="ORF">AMAG_19433</name>
</gene>
<keyword evidence="4" id="KW-1185">Reference proteome</keyword>
<dbReference type="VEuPathDB" id="FungiDB:AMAG_19433"/>
<dbReference type="OrthoDB" id="434619at2759"/>
<dbReference type="InterPro" id="IPR032435">
    <property type="entry name" value="STML2-like_C"/>
</dbReference>
<dbReference type="EMBL" id="GG745346">
    <property type="protein sequence ID" value="KNE65118.1"/>
    <property type="molecule type" value="Genomic_DNA"/>
</dbReference>
<evidence type="ECO:0000259" key="2">
    <source>
        <dbReference type="Pfam" id="PF16200"/>
    </source>
</evidence>
<accession>A0A0L0SRE3</accession>
<reference evidence="3 4" key="1">
    <citation type="submission" date="2009-11" db="EMBL/GenBank/DDBJ databases">
        <title>Annotation of Allomyces macrogynus ATCC 38327.</title>
        <authorList>
            <consortium name="The Broad Institute Genome Sequencing Platform"/>
            <person name="Russ C."/>
            <person name="Cuomo C."/>
            <person name="Burger G."/>
            <person name="Gray M.W."/>
            <person name="Holland P.W.H."/>
            <person name="King N."/>
            <person name="Lang F.B.F."/>
            <person name="Roger A.J."/>
            <person name="Ruiz-Trillo I."/>
            <person name="Young S.K."/>
            <person name="Zeng Q."/>
            <person name="Gargeya S."/>
            <person name="Fitzgerald M."/>
            <person name="Haas B."/>
            <person name="Abouelleil A."/>
            <person name="Alvarado L."/>
            <person name="Arachchi H.M."/>
            <person name="Berlin A."/>
            <person name="Chapman S.B."/>
            <person name="Gearin G."/>
            <person name="Goldberg J."/>
            <person name="Griggs A."/>
            <person name="Gujja S."/>
            <person name="Hansen M."/>
            <person name="Heiman D."/>
            <person name="Howarth C."/>
            <person name="Larimer J."/>
            <person name="Lui A."/>
            <person name="MacDonald P.J.P."/>
            <person name="McCowen C."/>
            <person name="Montmayeur A."/>
            <person name="Murphy C."/>
            <person name="Neiman D."/>
            <person name="Pearson M."/>
            <person name="Priest M."/>
            <person name="Roberts A."/>
            <person name="Saif S."/>
            <person name="Shea T."/>
            <person name="Sisk P."/>
            <person name="Stolte C."/>
            <person name="Sykes S."/>
            <person name="Wortman J."/>
            <person name="Nusbaum C."/>
            <person name="Birren B."/>
        </authorList>
    </citation>
    <scope>NUCLEOTIDE SEQUENCE [LARGE SCALE GENOMIC DNA]</scope>
    <source>
        <strain evidence="3 4">ATCC 38327</strain>
    </source>
</reference>
<proteinExistence type="inferred from homology"/>
<feature type="domain" description="STML2-like C-terminal extension" evidence="2">
    <location>
        <begin position="71"/>
        <end position="137"/>
    </location>
</feature>
<name>A0A0L0SRE3_ALLM3</name>
<dbReference type="InterPro" id="IPR050710">
    <property type="entry name" value="Band7/mec-2_domain"/>
</dbReference>
<reference evidence="4" key="2">
    <citation type="submission" date="2009-11" db="EMBL/GenBank/DDBJ databases">
        <title>The Genome Sequence of Allomyces macrogynus strain ATCC 38327.</title>
        <authorList>
            <consortium name="The Broad Institute Genome Sequencing Platform"/>
            <person name="Russ C."/>
            <person name="Cuomo C."/>
            <person name="Shea T."/>
            <person name="Young S.K."/>
            <person name="Zeng Q."/>
            <person name="Koehrsen M."/>
            <person name="Haas B."/>
            <person name="Borodovsky M."/>
            <person name="Guigo R."/>
            <person name="Alvarado L."/>
            <person name="Berlin A."/>
            <person name="Borenstein D."/>
            <person name="Chen Z."/>
            <person name="Engels R."/>
            <person name="Freedman E."/>
            <person name="Gellesch M."/>
            <person name="Goldberg J."/>
            <person name="Griggs A."/>
            <person name="Gujja S."/>
            <person name="Heiman D."/>
            <person name="Hepburn T."/>
            <person name="Howarth C."/>
            <person name="Jen D."/>
            <person name="Larson L."/>
            <person name="Lewis B."/>
            <person name="Mehta T."/>
            <person name="Park D."/>
            <person name="Pearson M."/>
            <person name="Roberts A."/>
            <person name="Saif S."/>
            <person name="Shenoy N."/>
            <person name="Sisk P."/>
            <person name="Stolte C."/>
            <person name="Sykes S."/>
            <person name="Walk T."/>
            <person name="White J."/>
            <person name="Yandava C."/>
            <person name="Burger G."/>
            <person name="Gray M.W."/>
            <person name="Holland P.W.H."/>
            <person name="King N."/>
            <person name="Lang F.B.F."/>
            <person name="Roger A.J."/>
            <person name="Ruiz-Trillo I."/>
            <person name="Lander E."/>
            <person name="Nusbaum C."/>
        </authorList>
    </citation>
    <scope>NUCLEOTIDE SEQUENCE [LARGE SCALE GENOMIC DNA]</scope>
    <source>
        <strain evidence="4">ATCC 38327</strain>
    </source>
</reference>